<dbReference type="Gene3D" id="3.90.180.10">
    <property type="entry name" value="Medium-chain alcohol dehydrogenases, catalytic domain"/>
    <property type="match status" value="1"/>
</dbReference>
<dbReference type="InterPro" id="IPR011032">
    <property type="entry name" value="GroES-like_sf"/>
</dbReference>
<dbReference type="PANTHER" id="PTHR43205">
    <property type="entry name" value="PROSTAGLANDIN REDUCTASE"/>
    <property type="match status" value="1"/>
</dbReference>
<dbReference type="InterPro" id="IPR041694">
    <property type="entry name" value="ADH_N_2"/>
</dbReference>
<dbReference type="SUPFAM" id="SSF51735">
    <property type="entry name" value="NAD(P)-binding Rossmann-fold domains"/>
    <property type="match status" value="1"/>
</dbReference>
<dbReference type="PANTHER" id="PTHR43205:SF7">
    <property type="entry name" value="PROSTAGLANDIN REDUCTASE 1"/>
    <property type="match status" value="1"/>
</dbReference>
<dbReference type="Gene3D" id="3.40.50.720">
    <property type="entry name" value="NAD(P)-binding Rossmann-like Domain"/>
    <property type="match status" value="1"/>
</dbReference>
<dbReference type="AlphaFoldDB" id="A0A4Q9PQG7"/>
<proteinExistence type="predicted"/>
<dbReference type="InterPro" id="IPR013149">
    <property type="entry name" value="ADH-like_C"/>
</dbReference>
<protein>
    <submittedName>
        <fullName evidence="5">Alcohol dehydrogenase</fullName>
    </submittedName>
</protein>
<feature type="domain" description="Oxidoreductase N-terminal" evidence="3">
    <location>
        <begin position="39"/>
        <end position="116"/>
    </location>
</feature>
<dbReference type="GO" id="GO:0016628">
    <property type="term" value="F:oxidoreductase activity, acting on the CH-CH group of donors, NAD or NADP as acceptor"/>
    <property type="evidence" value="ECO:0007669"/>
    <property type="project" value="InterPro"/>
</dbReference>
<evidence type="ECO:0000313" key="6">
    <source>
        <dbReference type="Proteomes" id="UP000292082"/>
    </source>
</evidence>
<keyword evidence="6" id="KW-1185">Reference proteome</keyword>
<reference evidence="5 6" key="1">
    <citation type="submission" date="2019-01" db="EMBL/GenBank/DDBJ databases">
        <title>Draft genome sequences of three monokaryotic isolates of the white-rot basidiomycete fungus Dichomitus squalens.</title>
        <authorList>
            <consortium name="DOE Joint Genome Institute"/>
            <person name="Lopez S.C."/>
            <person name="Andreopoulos B."/>
            <person name="Pangilinan J."/>
            <person name="Lipzen A."/>
            <person name="Riley R."/>
            <person name="Ahrendt S."/>
            <person name="Ng V."/>
            <person name="Barry K."/>
            <person name="Daum C."/>
            <person name="Grigoriev I.V."/>
            <person name="Hilden K.S."/>
            <person name="Makela M.R."/>
            <person name="de Vries R.P."/>
        </authorList>
    </citation>
    <scope>NUCLEOTIDE SEQUENCE [LARGE SCALE GENOMIC DNA]</scope>
    <source>
        <strain evidence="5 6">CBS 464.89</strain>
        <strain evidence="4">OM18370.1</strain>
    </source>
</reference>
<evidence type="ECO:0000313" key="4">
    <source>
        <dbReference type="EMBL" id="TBU27815.1"/>
    </source>
</evidence>
<dbReference type="SUPFAM" id="SSF50129">
    <property type="entry name" value="GroES-like"/>
    <property type="match status" value="1"/>
</dbReference>
<accession>A0A4Q9PQG7</accession>
<gene>
    <name evidence="5" type="ORF">BD310DRAFT_968585</name>
    <name evidence="4" type="ORF">BD311DRAFT_759729</name>
</gene>
<evidence type="ECO:0000259" key="2">
    <source>
        <dbReference type="Pfam" id="PF00107"/>
    </source>
</evidence>
<evidence type="ECO:0000259" key="3">
    <source>
        <dbReference type="Pfam" id="PF16884"/>
    </source>
</evidence>
<feature type="domain" description="Alcohol dehydrogenase-like C-terminal" evidence="2">
    <location>
        <begin position="172"/>
        <end position="292"/>
    </location>
</feature>
<dbReference type="Proteomes" id="UP000292082">
    <property type="component" value="Unassembled WGS sequence"/>
</dbReference>
<dbReference type="OrthoDB" id="809632at2759"/>
<dbReference type="EMBL" id="ML143428">
    <property type="protein sequence ID" value="TBU27815.1"/>
    <property type="molecule type" value="Genomic_DNA"/>
</dbReference>
<keyword evidence="1" id="KW-0560">Oxidoreductase</keyword>
<evidence type="ECO:0000256" key="1">
    <source>
        <dbReference type="ARBA" id="ARBA00023002"/>
    </source>
</evidence>
<sequence>MAPVTNGRYVFNEYPTGYPVIDKTVSYDATNTIDLWNVPLNGGTLIKVLVLSIDPFLRNRMDMPDPEAAFSWSFKKGDPIEGYGVGVVLRTENSALKKGDLVYGLYDFQEYVIWPGLPANGISRVLENKENLPLSAYVGVAGMPGQTAYYGWKEYASPKNGEVAFVTTGAGPIGATVIQLAKAAGLKVIASAGSDEKVAYMKSIGADVAFNYKTTKTATVLQKEGPINIFWDNVGGETFEAAIEYAATGARFLQCGSVSTYNATEVYPVKNLTKITVKELHIHGFNVAGSLATKYREEFYATVPGQIARGEIKYKEYVLRGLDKAGQGLLDVLTGKNFGKCVIIVADE</sequence>
<dbReference type="CDD" id="cd05288">
    <property type="entry name" value="PGDH"/>
    <property type="match status" value="1"/>
</dbReference>
<name>A0A4Q9PQG7_9APHY</name>
<dbReference type="InterPro" id="IPR045010">
    <property type="entry name" value="MDR_fam"/>
</dbReference>
<evidence type="ECO:0000313" key="5">
    <source>
        <dbReference type="EMBL" id="TBU56603.1"/>
    </source>
</evidence>
<organism evidence="5 6">
    <name type="scientific">Dichomitus squalens</name>
    <dbReference type="NCBI Taxonomy" id="114155"/>
    <lineage>
        <taxon>Eukaryota</taxon>
        <taxon>Fungi</taxon>
        <taxon>Dikarya</taxon>
        <taxon>Basidiomycota</taxon>
        <taxon>Agaricomycotina</taxon>
        <taxon>Agaricomycetes</taxon>
        <taxon>Polyporales</taxon>
        <taxon>Polyporaceae</taxon>
        <taxon>Dichomitus</taxon>
    </lineage>
</organism>
<dbReference type="EMBL" id="ML145148">
    <property type="protein sequence ID" value="TBU56603.1"/>
    <property type="molecule type" value="Genomic_DNA"/>
</dbReference>
<dbReference type="InterPro" id="IPR036291">
    <property type="entry name" value="NAD(P)-bd_dom_sf"/>
</dbReference>
<dbReference type="Pfam" id="PF00107">
    <property type="entry name" value="ADH_zinc_N"/>
    <property type="match status" value="1"/>
</dbReference>
<dbReference type="Pfam" id="PF16884">
    <property type="entry name" value="ADH_N_2"/>
    <property type="match status" value="1"/>
</dbReference>
<dbReference type="Proteomes" id="UP000292957">
    <property type="component" value="Unassembled WGS sequence"/>
</dbReference>